<gene>
    <name evidence="1" type="ORF">METZ01_LOCUS389697</name>
</gene>
<reference evidence="1" key="1">
    <citation type="submission" date="2018-05" db="EMBL/GenBank/DDBJ databases">
        <authorList>
            <person name="Lanie J.A."/>
            <person name="Ng W.-L."/>
            <person name="Kazmierczak K.M."/>
            <person name="Andrzejewski T.M."/>
            <person name="Davidsen T.M."/>
            <person name="Wayne K.J."/>
            <person name="Tettelin H."/>
            <person name="Glass J.I."/>
            <person name="Rusch D."/>
            <person name="Podicherti R."/>
            <person name="Tsui H.-C.T."/>
            <person name="Winkler M.E."/>
        </authorList>
    </citation>
    <scope>NUCLEOTIDE SEQUENCE</scope>
</reference>
<organism evidence="1">
    <name type="scientific">marine metagenome</name>
    <dbReference type="NCBI Taxonomy" id="408172"/>
    <lineage>
        <taxon>unclassified sequences</taxon>
        <taxon>metagenomes</taxon>
        <taxon>ecological metagenomes</taxon>
    </lineage>
</organism>
<dbReference type="EMBL" id="UINC01146234">
    <property type="protein sequence ID" value="SVD36843.1"/>
    <property type="molecule type" value="Genomic_DNA"/>
</dbReference>
<dbReference type="AlphaFoldDB" id="A0A382URE8"/>
<proteinExistence type="predicted"/>
<sequence length="73" mass="8878">MDKFLKHLKLTPLRRATVWKPWKDSRNPGELPALTTFIFRHIKKPDDQNLFSSHYTKKENLSKFNWHQIFNQI</sequence>
<name>A0A382URE8_9ZZZZ</name>
<protein>
    <submittedName>
        <fullName evidence="1">Uncharacterized protein</fullName>
    </submittedName>
</protein>
<accession>A0A382URE8</accession>
<evidence type="ECO:0000313" key="1">
    <source>
        <dbReference type="EMBL" id="SVD36843.1"/>
    </source>
</evidence>